<dbReference type="PANTHER" id="PTHR31286:SF165">
    <property type="entry name" value="DUF4283 DOMAIN-CONTAINING PROTEIN"/>
    <property type="match status" value="1"/>
</dbReference>
<name>A0A9Q1GGB5_9CARY</name>
<dbReference type="PANTHER" id="PTHR31286">
    <property type="entry name" value="GLYCINE-RICH CELL WALL STRUCTURAL PROTEIN 1.8-LIKE"/>
    <property type="match status" value="1"/>
</dbReference>
<keyword evidence="3" id="KW-1185">Reference proteome</keyword>
<dbReference type="InterPro" id="IPR025558">
    <property type="entry name" value="DUF4283"/>
</dbReference>
<dbReference type="Proteomes" id="UP001153076">
    <property type="component" value="Unassembled WGS sequence"/>
</dbReference>
<gene>
    <name evidence="2" type="ORF">Cgig2_004414</name>
</gene>
<proteinExistence type="predicted"/>
<feature type="domain" description="DUF4283" evidence="1">
    <location>
        <begin position="123"/>
        <end position="187"/>
    </location>
</feature>
<sequence length="216" mass="24905">MYVSMCFCHGDGGARRGRPKVVSSPNVPSLATILIVESFSPIYVNSNSNFPNEMVPQVCFPENEHLLIPEEQMHCFPVDDDEGMFLEYVLTSEVNKVRYAKIEKDDVILVMDFLQLAVSHMILGANPPINIIRWFVCLIYKAYKVILARKGVFIVRFTNVQDKQAIVQRGMFFFDSKPFRVQAWNPERSINTEAMLFLIIRVQFPDLDIKYWSSIV</sequence>
<evidence type="ECO:0000259" key="1">
    <source>
        <dbReference type="Pfam" id="PF14111"/>
    </source>
</evidence>
<evidence type="ECO:0000313" key="2">
    <source>
        <dbReference type="EMBL" id="KAJ8419875.1"/>
    </source>
</evidence>
<evidence type="ECO:0000313" key="3">
    <source>
        <dbReference type="Proteomes" id="UP001153076"/>
    </source>
</evidence>
<protein>
    <recommendedName>
        <fullName evidence="1">DUF4283 domain-containing protein</fullName>
    </recommendedName>
</protein>
<organism evidence="2 3">
    <name type="scientific">Carnegiea gigantea</name>
    <dbReference type="NCBI Taxonomy" id="171969"/>
    <lineage>
        <taxon>Eukaryota</taxon>
        <taxon>Viridiplantae</taxon>
        <taxon>Streptophyta</taxon>
        <taxon>Embryophyta</taxon>
        <taxon>Tracheophyta</taxon>
        <taxon>Spermatophyta</taxon>
        <taxon>Magnoliopsida</taxon>
        <taxon>eudicotyledons</taxon>
        <taxon>Gunneridae</taxon>
        <taxon>Pentapetalae</taxon>
        <taxon>Caryophyllales</taxon>
        <taxon>Cactineae</taxon>
        <taxon>Cactaceae</taxon>
        <taxon>Cactoideae</taxon>
        <taxon>Echinocereeae</taxon>
        <taxon>Carnegiea</taxon>
    </lineage>
</organism>
<dbReference type="EMBL" id="JAKOGI010004221">
    <property type="protein sequence ID" value="KAJ8419875.1"/>
    <property type="molecule type" value="Genomic_DNA"/>
</dbReference>
<dbReference type="Pfam" id="PF14111">
    <property type="entry name" value="DUF4283"/>
    <property type="match status" value="1"/>
</dbReference>
<accession>A0A9Q1GGB5</accession>
<reference evidence="2" key="1">
    <citation type="submission" date="2022-04" db="EMBL/GenBank/DDBJ databases">
        <title>Carnegiea gigantea Genome sequencing and assembly v2.</title>
        <authorList>
            <person name="Copetti D."/>
            <person name="Sanderson M.J."/>
            <person name="Burquez A."/>
            <person name="Wojciechowski M.F."/>
        </authorList>
    </citation>
    <scope>NUCLEOTIDE SEQUENCE</scope>
    <source>
        <strain evidence="2">SGP5-SGP5p</strain>
        <tissue evidence="2">Aerial part</tissue>
    </source>
</reference>
<dbReference type="InterPro" id="IPR040256">
    <property type="entry name" value="At4g02000-like"/>
</dbReference>
<comment type="caution">
    <text evidence="2">The sequence shown here is derived from an EMBL/GenBank/DDBJ whole genome shotgun (WGS) entry which is preliminary data.</text>
</comment>
<dbReference type="AlphaFoldDB" id="A0A9Q1GGB5"/>